<dbReference type="EMBL" id="VSRR010003490">
    <property type="protein sequence ID" value="MPC36335.1"/>
    <property type="molecule type" value="Genomic_DNA"/>
</dbReference>
<evidence type="ECO:0000313" key="2">
    <source>
        <dbReference type="Proteomes" id="UP000324222"/>
    </source>
</evidence>
<evidence type="ECO:0000313" key="1">
    <source>
        <dbReference type="EMBL" id="MPC36335.1"/>
    </source>
</evidence>
<gene>
    <name evidence="1" type="ORF">E2C01_029790</name>
</gene>
<name>A0A5B7ESE6_PORTR</name>
<comment type="caution">
    <text evidence="1">The sequence shown here is derived from an EMBL/GenBank/DDBJ whole genome shotgun (WGS) entry which is preliminary data.</text>
</comment>
<sequence>MGPLCYLVLINDALTNTPHRWKYVDDCTLGVPIDNKDPDYSVLQKLLEQLQAWTEESRITINHSNTVQYPLPQPTLGLHRPKVVQSPKLLSVTVDDQLTCKQHVTTTVRLMLCLSRVVFLSQLHSTAAAGESTKEGVQVHPGPAYINYDESLAIQNLPNI</sequence>
<protein>
    <recommendedName>
        <fullName evidence="3">Reverse transcriptase domain-containing protein</fullName>
    </recommendedName>
</protein>
<keyword evidence="2" id="KW-1185">Reference proteome</keyword>
<dbReference type="Proteomes" id="UP000324222">
    <property type="component" value="Unassembled WGS sequence"/>
</dbReference>
<organism evidence="1 2">
    <name type="scientific">Portunus trituberculatus</name>
    <name type="common">Swimming crab</name>
    <name type="synonym">Neptunus trituberculatus</name>
    <dbReference type="NCBI Taxonomy" id="210409"/>
    <lineage>
        <taxon>Eukaryota</taxon>
        <taxon>Metazoa</taxon>
        <taxon>Ecdysozoa</taxon>
        <taxon>Arthropoda</taxon>
        <taxon>Crustacea</taxon>
        <taxon>Multicrustacea</taxon>
        <taxon>Malacostraca</taxon>
        <taxon>Eumalacostraca</taxon>
        <taxon>Eucarida</taxon>
        <taxon>Decapoda</taxon>
        <taxon>Pleocyemata</taxon>
        <taxon>Brachyura</taxon>
        <taxon>Eubrachyura</taxon>
        <taxon>Portunoidea</taxon>
        <taxon>Portunidae</taxon>
        <taxon>Portuninae</taxon>
        <taxon>Portunus</taxon>
    </lineage>
</organism>
<dbReference type="AlphaFoldDB" id="A0A5B7ESE6"/>
<proteinExistence type="predicted"/>
<dbReference type="OrthoDB" id="411823at2759"/>
<evidence type="ECO:0008006" key="3">
    <source>
        <dbReference type="Google" id="ProtNLM"/>
    </source>
</evidence>
<accession>A0A5B7ESE6</accession>
<reference evidence="1 2" key="1">
    <citation type="submission" date="2019-05" db="EMBL/GenBank/DDBJ databases">
        <title>Another draft genome of Portunus trituberculatus and its Hox gene families provides insights of decapod evolution.</title>
        <authorList>
            <person name="Jeong J.-H."/>
            <person name="Song I."/>
            <person name="Kim S."/>
            <person name="Choi T."/>
            <person name="Kim D."/>
            <person name="Ryu S."/>
            <person name="Kim W."/>
        </authorList>
    </citation>
    <scope>NUCLEOTIDE SEQUENCE [LARGE SCALE GENOMIC DNA]</scope>
    <source>
        <tissue evidence="1">Muscle</tissue>
    </source>
</reference>